<keyword evidence="5" id="KW-0804">Transcription</keyword>
<evidence type="ECO:0000256" key="6">
    <source>
        <dbReference type="ARBA" id="ARBA00048552"/>
    </source>
</evidence>
<keyword evidence="4" id="KW-0548">Nucleotidyltransferase</keyword>
<dbReference type="SMART" id="SM00663">
    <property type="entry name" value="RPOLA_N"/>
    <property type="match status" value="1"/>
</dbReference>
<protein>
    <recommendedName>
        <fullName evidence="1">DNA-directed RNA polymerase</fullName>
        <ecNumber evidence="1">2.7.7.6</ecNumber>
    </recommendedName>
</protein>
<gene>
    <name evidence="8" type="ORF">K7432_016063</name>
</gene>
<name>A0ABR2VNA1_9FUNG</name>
<sequence>MEINLFSDEQILKLADFCLNEHWDIYDSKFGPRTHGDTCTKCKKHCSGHYAYLDIGKYICHPLFTKDLELKLNNMCISCGLNISNPDETKCPECKTKISRNYYVTKDGTVLRKPTSKSSKDSGTKISLDKIRSSLQKNFDRHNNSNLTNYIIRYIIIPPIQTRSPEDPEYMSDFSTKYTRLVNYTKNNDTSNIYHTYSKIVGTKRTEGMGKFFSGKNGIFRDIMLGKRTERSARSVITGDPYLDYNTIFIPKYISDNIRIPIRIHKYNIKHFSKQKNIFFPNGDSPIDDPDLIFINQNYERLLSDNDEVILNRQPSLTSTSVLGFKVKIRKDNIKTISINPLVTPFFNADFDGDEMNIFVIPNIEHEFNMLLEVTNTNPPSPIQDTITGSYLMTLNDEAIPPEIFMDCFLLSKKTVFPKNIRFSGKNLFRLAIPTKCDTTLYNSEIA</sequence>
<comment type="caution">
    <text evidence="8">The sequence shown here is derived from an EMBL/GenBank/DDBJ whole genome shotgun (WGS) entry which is preliminary data.</text>
</comment>
<dbReference type="Gene3D" id="3.30.1490.180">
    <property type="entry name" value="RNA polymerase ii"/>
    <property type="match status" value="1"/>
</dbReference>
<dbReference type="Proteomes" id="UP001479436">
    <property type="component" value="Unassembled WGS sequence"/>
</dbReference>
<dbReference type="InterPro" id="IPR045867">
    <property type="entry name" value="DNA-dir_RpoC_beta_prime"/>
</dbReference>
<evidence type="ECO:0000313" key="8">
    <source>
        <dbReference type="EMBL" id="KAK9680029.1"/>
    </source>
</evidence>
<comment type="catalytic activity">
    <reaction evidence="6">
        <text>RNA(n) + a ribonucleoside 5'-triphosphate = RNA(n+1) + diphosphate</text>
        <dbReference type="Rhea" id="RHEA:21248"/>
        <dbReference type="Rhea" id="RHEA-COMP:14527"/>
        <dbReference type="Rhea" id="RHEA-COMP:17342"/>
        <dbReference type="ChEBI" id="CHEBI:33019"/>
        <dbReference type="ChEBI" id="CHEBI:61557"/>
        <dbReference type="ChEBI" id="CHEBI:140395"/>
        <dbReference type="EC" id="2.7.7.6"/>
    </reaction>
</comment>
<keyword evidence="9" id="KW-1185">Reference proteome</keyword>
<dbReference type="InterPro" id="IPR000722">
    <property type="entry name" value="RNA_pol_asu"/>
</dbReference>
<reference evidence="8 9" key="1">
    <citation type="submission" date="2023-04" db="EMBL/GenBank/DDBJ databases">
        <title>Genome of Basidiobolus ranarum AG-B5.</title>
        <authorList>
            <person name="Stajich J.E."/>
            <person name="Carter-House D."/>
            <person name="Gryganskyi A."/>
        </authorList>
    </citation>
    <scope>NUCLEOTIDE SEQUENCE [LARGE SCALE GENOMIC DNA]</scope>
    <source>
        <strain evidence="8 9">AG-B5</strain>
    </source>
</reference>
<evidence type="ECO:0000256" key="3">
    <source>
        <dbReference type="ARBA" id="ARBA00022679"/>
    </source>
</evidence>
<evidence type="ECO:0000256" key="5">
    <source>
        <dbReference type="ARBA" id="ARBA00023163"/>
    </source>
</evidence>
<keyword evidence="2" id="KW-0240">DNA-directed RNA polymerase</keyword>
<organism evidence="8 9">
    <name type="scientific">Basidiobolus ranarum</name>
    <dbReference type="NCBI Taxonomy" id="34480"/>
    <lineage>
        <taxon>Eukaryota</taxon>
        <taxon>Fungi</taxon>
        <taxon>Fungi incertae sedis</taxon>
        <taxon>Zoopagomycota</taxon>
        <taxon>Entomophthoromycotina</taxon>
        <taxon>Basidiobolomycetes</taxon>
        <taxon>Basidiobolales</taxon>
        <taxon>Basidiobolaceae</taxon>
        <taxon>Basidiobolus</taxon>
    </lineage>
</organism>
<dbReference type="EMBL" id="JASJQH010009327">
    <property type="protein sequence ID" value="KAK9680029.1"/>
    <property type="molecule type" value="Genomic_DNA"/>
</dbReference>
<dbReference type="InterPro" id="IPR006592">
    <property type="entry name" value="RNA_pol_N"/>
</dbReference>
<evidence type="ECO:0000256" key="2">
    <source>
        <dbReference type="ARBA" id="ARBA00022478"/>
    </source>
</evidence>
<proteinExistence type="predicted"/>
<dbReference type="Gene3D" id="2.40.40.20">
    <property type="match status" value="2"/>
</dbReference>
<dbReference type="EC" id="2.7.7.6" evidence="1"/>
<evidence type="ECO:0000256" key="1">
    <source>
        <dbReference type="ARBA" id="ARBA00012418"/>
    </source>
</evidence>
<feature type="domain" description="RNA polymerase N-terminal" evidence="7">
    <location>
        <begin position="148"/>
        <end position="394"/>
    </location>
</feature>
<dbReference type="SUPFAM" id="SSF64484">
    <property type="entry name" value="beta and beta-prime subunits of DNA dependent RNA-polymerase"/>
    <property type="match status" value="1"/>
</dbReference>
<accession>A0ABR2VNA1</accession>
<dbReference type="PANTHER" id="PTHR19376">
    <property type="entry name" value="DNA-DIRECTED RNA POLYMERASE"/>
    <property type="match status" value="1"/>
</dbReference>
<evidence type="ECO:0000313" key="9">
    <source>
        <dbReference type="Proteomes" id="UP001479436"/>
    </source>
</evidence>
<keyword evidence="3" id="KW-0808">Transferase</keyword>
<dbReference type="Pfam" id="PF00623">
    <property type="entry name" value="RNA_pol_Rpb1_2"/>
    <property type="match status" value="1"/>
</dbReference>
<evidence type="ECO:0000256" key="4">
    <source>
        <dbReference type="ARBA" id="ARBA00022695"/>
    </source>
</evidence>
<evidence type="ECO:0000259" key="7">
    <source>
        <dbReference type="SMART" id="SM00663"/>
    </source>
</evidence>